<dbReference type="InterPro" id="IPR027417">
    <property type="entry name" value="P-loop_NTPase"/>
</dbReference>
<protein>
    <submittedName>
        <fullName evidence="3">AAA family ATPase</fullName>
    </submittedName>
</protein>
<comment type="caution">
    <text evidence="3">The sequence shown here is derived from an EMBL/GenBank/DDBJ whole genome shotgun (WGS) entry which is preliminary data.</text>
</comment>
<dbReference type="PANTHER" id="PTHR41259">
    <property type="entry name" value="DOUBLE-STRAND BREAK REPAIR RAD50 ATPASE, PUTATIVE-RELATED"/>
    <property type="match status" value="1"/>
</dbReference>
<organism evidence="3 4">
    <name type="scientific">Marivivens donghaensis</name>
    <dbReference type="NCBI Taxonomy" id="1699413"/>
    <lineage>
        <taxon>Bacteria</taxon>
        <taxon>Pseudomonadati</taxon>
        <taxon>Pseudomonadota</taxon>
        <taxon>Alphaproteobacteria</taxon>
        <taxon>Rhodobacterales</taxon>
        <taxon>Paracoccaceae</taxon>
        <taxon>Marivivens group</taxon>
        <taxon>Marivivens</taxon>
    </lineage>
</organism>
<feature type="coiled-coil region" evidence="1">
    <location>
        <begin position="679"/>
        <end position="706"/>
    </location>
</feature>
<keyword evidence="4" id="KW-1185">Reference proteome</keyword>
<dbReference type="InterPro" id="IPR038729">
    <property type="entry name" value="Rad50/SbcC_AAA"/>
</dbReference>
<name>A0ABX0W0M5_9RHOB</name>
<feature type="coiled-coil region" evidence="1">
    <location>
        <begin position="545"/>
        <end position="593"/>
    </location>
</feature>
<evidence type="ECO:0000313" key="3">
    <source>
        <dbReference type="EMBL" id="NIY72744.1"/>
    </source>
</evidence>
<sequence>MKIRAIELHNVRRFTDPVRIDNFGDGLNVLCEANEFGKSTIFDSLHAVFFTKSGSTAKDIKALRPHSGGAVSIGVEVETSGEVFTIRKRWFSKAETKVFQGATLIAQADAAEDWISRLLGQDGTGPAGLVWVRQGLTDLGTGAKDSLEARRDLMSSVSEEVELMTGGRRMDAALKRCEEDLAVLATAGGKARAGGPWKAAEDRVAELSERRNALQTSADQLAEALRDRTAARKRLASLNDPDEAEARKVKLAGAKTAFKAATEFAADLEGLQRKADLAKLTHQQAAEKCERVKAAVAEHEDAKRLVLDAVDKASSAEAKFEDALEADDAAKSAVDIAAAATTKAATDLRRAERAASAKESAARREEIEARIKAAEDARIKVETTAAAITGPDAKALQNVEDLARNVANTIAIRDASAPNIVAHYDGGTAFNIDGQDIENGKLIPISRNTRITVPGIGSLDIRPPESGNADQVAKAEAALRVALEALGAETIEETRARAALRQNAEVAHREAKASFNALAPSGIDAIRAQLAKLPEPEEADGAPDLEAATQALEAAQTTEKELRAKAETTRHQLGEATNERGVAQANLNNANDRLARALAALPEGGADQDALQAEAEKARRTWLTLDEECTAKAANAPDLEMAKASYTRLQSADEMIAKDIAALEGQILVLNERIKHASGDAVEEELAETAQELEVAETKLRHIVREVAVLQRLKAALTGARTEARDRYFTPVAKELRPLLNLLWPEAELEWSEDNLLPTSLKRETVAEDLSILSGGTQEQIALLVRLAFARMLSNAGRSAPVILDDALVFTDDDRIERMFDALHRQASDIQIIVLTCRQRAFRNLGGQMVTQSPAQFIA</sequence>
<feature type="coiled-coil region" evidence="1">
    <location>
        <begin position="348"/>
        <end position="384"/>
    </location>
</feature>
<gene>
    <name evidence="3" type="ORF">HCZ30_09880</name>
</gene>
<proteinExistence type="predicted"/>
<evidence type="ECO:0000256" key="1">
    <source>
        <dbReference type="SAM" id="Coils"/>
    </source>
</evidence>
<dbReference type="Proteomes" id="UP000709466">
    <property type="component" value="Unassembled WGS sequence"/>
</dbReference>
<feature type="coiled-coil region" evidence="1">
    <location>
        <begin position="268"/>
        <end position="302"/>
    </location>
</feature>
<feature type="domain" description="Rad50/SbcC-type AAA" evidence="2">
    <location>
        <begin position="6"/>
        <end position="238"/>
    </location>
</feature>
<accession>A0ABX0W0M5</accession>
<reference evidence="3 4" key="1">
    <citation type="submission" date="2020-03" db="EMBL/GenBank/DDBJ databases">
        <title>Bacterial isolates of synthetic phycosphere.</title>
        <authorList>
            <person name="Fu H."/>
            <person name="Moran M.A."/>
        </authorList>
    </citation>
    <scope>NUCLEOTIDE SEQUENCE [LARGE SCALE GENOMIC DNA]</scope>
    <source>
        <strain evidence="3 4">HF1</strain>
    </source>
</reference>
<evidence type="ECO:0000259" key="2">
    <source>
        <dbReference type="Pfam" id="PF13476"/>
    </source>
</evidence>
<dbReference type="SUPFAM" id="SSF52540">
    <property type="entry name" value="P-loop containing nucleoside triphosphate hydrolases"/>
    <property type="match status" value="1"/>
</dbReference>
<dbReference type="PANTHER" id="PTHR41259:SF1">
    <property type="entry name" value="DOUBLE-STRAND BREAK REPAIR RAD50 ATPASE, PUTATIVE-RELATED"/>
    <property type="match status" value="1"/>
</dbReference>
<keyword evidence="1" id="KW-0175">Coiled coil</keyword>
<dbReference type="EMBL" id="JAATOP010000005">
    <property type="protein sequence ID" value="NIY72744.1"/>
    <property type="molecule type" value="Genomic_DNA"/>
</dbReference>
<dbReference type="Pfam" id="PF13476">
    <property type="entry name" value="AAA_23"/>
    <property type="match status" value="1"/>
</dbReference>
<dbReference type="RefSeq" id="WP_167638114.1">
    <property type="nucleotide sequence ID" value="NZ_JAATOP010000005.1"/>
</dbReference>
<dbReference type="Gene3D" id="3.40.50.300">
    <property type="entry name" value="P-loop containing nucleotide triphosphate hydrolases"/>
    <property type="match status" value="2"/>
</dbReference>
<evidence type="ECO:0000313" key="4">
    <source>
        <dbReference type="Proteomes" id="UP000709466"/>
    </source>
</evidence>